<dbReference type="EMBL" id="CP002000">
    <property type="protein sequence ID" value="ADJ43575.1"/>
    <property type="molecule type" value="Genomic_DNA"/>
</dbReference>
<dbReference type="Proteomes" id="UP000000328">
    <property type="component" value="Chromosome"/>
</dbReference>
<gene>
    <name evidence="2" type="ordered locus">AMED_1764</name>
</gene>
<feature type="transmembrane region" description="Helical" evidence="1">
    <location>
        <begin position="187"/>
        <end position="203"/>
    </location>
</feature>
<feature type="transmembrane region" description="Helical" evidence="1">
    <location>
        <begin position="79"/>
        <end position="98"/>
    </location>
</feature>
<dbReference type="OrthoDB" id="3693152at2"/>
<dbReference type="PATRIC" id="fig|749927.5.peg.1821"/>
<feature type="transmembrane region" description="Helical" evidence="1">
    <location>
        <begin position="7"/>
        <end position="27"/>
    </location>
</feature>
<keyword evidence="1" id="KW-0472">Membrane</keyword>
<accession>A0A0H3CZQ7</accession>
<evidence type="ECO:0000256" key="1">
    <source>
        <dbReference type="SAM" id="Phobius"/>
    </source>
</evidence>
<name>A0A0H3CZQ7_AMYMU</name>
<dbReference type="HOGENOM" id="CLU_1168735_0_0_11"/>
<dbReference type="AlphaFoldDB" id="A0A0H3CZQ7"/>
<dbReference type="eggNOG" id="ENOG5033U9M">
    <property type="taxonomic scope" value="Bacteria"/>
</dbReference>
<feature type="transmembrane region" description="Helical" evidence="1">
    <location>
        <begin position="147"/>
        <end position="166"/>
    </location>
</feature>
<sequence>MMLQLDNMLLVAAIMGVFGLVILIVLWPGKKHGKRLLKRWGVAEPDDGEVELAVRYLKRRRLWYPWLFLAIPPLLDDRGLGSILTTLLLGGLIAELLAQRPSRGPRREADLAPRTLLGVVPVWVLVLGGLAAAGSMVHLGLTAQWKLLAVAAGTVVVSAAITLLAVRRPPAGAPRADLALRCRSARVAIGLGIGACTAVGWPAGNLVSFLAVVAGLAGFLAVTAPAKRLPAAA</sequence>
<protein>
    <submittedName>
        <fullName evidence="2">Uncharacterized protein</fullName>
    </submittedName>
</protein>
<keyword evidence="1" id="KW-1133">Transmembrane helix</keyword>
<evidence type="ECO:0000313" key="3">
    <source>
        <dbReference type="Proteomes" id="UP000000328"/>
    </source>
</evidence>
<organism evidence="2 3">
    <name type="scientific">Amycolatopsis mediterranei (strain U-32)</name>
    <dbReference type="NCBI Taxonomy" id="749927"/>
    <lineage>
        <taxon>Bacteria</taxon>
        <taxon>Bacillati</taxon>
        <taxon>Actinomycetota</taxon>
        <taxon>Actinomycetes</taxon>
        <taxon>Pseudonocardiales</taxon>
        <taxon>Pseudonocardiaceae</taxon>
        <taxon>Amycolatopsis</taxon>
    </lineage>
</organism>
<evidence type="ECO:0000313" key="2">
    <source>
        <dbReference type="EMBL" id="ADJ43575.1"/>
    </source>
</evidence>
<proteinExistence type="predicted"/>
<dbReference type="KEGG" id="amd:AMED_1764"/>
<keyword evidence="1" id="KW-0812">Transmembrane</keyword>
<feature type="transmembrane region" description="Helical" evidence="1">
    <location>
        <begin position="119"/>
        <end position="141"/>
    </location>
</feature>
<reference evidence="2 3" key="1">
    <citation type="journal article" date="2010" name="Cell Res.">
        <title>Complete genome sequence of the rifamycin SV-producing Amycolatopsis mediterranei U32 revealed its genetic characteristics in phylogeny and metabolism.</title>
        <authorList>
            <person name="Zhao W."/>
            <person name="Zhong Y."/>
            <person name="Yuan H."/>
            <person name="Wang J."/>
            <person name="Zheng H."/>
            <person name="Wang Y."/>
            <person name="Cen X."/>
            <person name="Xu F."/>
            <person name="Bai J."/>
            <person name="Han X."/>
            <person name="Lu G."/>
            <person name="Zhu Y."/>
            <person name="Shao Z."/>
            <person name="Yan H."/>
            <person name="Li C."/>
            <person name="Peng N."/>
            <person name="Zhang Z."/>
            <person name="Zhang Y."/>
            <person name="Lin W."/>
            <person name="Fan Y."/>
            <person name="Qin Z."/>
            <person name="Hu Y."/>
            <person name="Zhu B."/>
            <person name="Wang S."/>
            <person name="Ding X."/>
            <person name="Zhao G.P."/>
        </authorList>
    </citation>
    <scope>NUCLEOTIDE SEQUENCE [LARGE SCALE GENOMIC DNA]</scope>
    <source>
        <strain evidence="3">U-32</strain>
    </source>
</reference>